<dbReference type="Proteomes" id="UP000601171">
    <property type="component" value="Unassembled WGS sequence"/>
</dbReference>
<dbReference type="AlphaFoldDB" id="A0A926IJ79"/>
<comment type="caution">
    <text evidence="1">The sequence shown here is derived from an EMBL/GenBank/DDBJ whole genome shotgun (WGS) entry which is preliminary data.</text>
</comment>
<dbReference type="RefSeq" id="WP_262429190.1">
    <property type="nucleotide sequence ID" value="NZ_JACRTG010000016.1"/>
</dbReference>
<organism evidence="1 2">
    <name type="scientific">Paratissierella segnis</name>
    <dbReference type="NCBI Taxonomy" id="2763679"/>
    <lineage>
        <taxon>Bacteria</taxon>
        <taxon>Bacillati</taxon>
        <taxon>Bacillota</taxon>
        <taxon>Tissierellia</taxon>
        <taxon>Tissierellales</taxon>
        <taxon>Tissierellaceae</taxon>
        <taxon>Paratissierella</taxon>
    </lineage>
</organism>
<gene>
    <name evidence="1" type="ORF">H8707_05785</name>
</gene>
<evidence type="ECO:0000313" key="2">
    <source>
        <dbReference type="Proteomes" id="UP000601171"/>
    </source>
</evidence>
<sequence length="141" mass="15890">MKKVLLDAMIGITLLSKLTFTDNKRIGTLGHSYDGNTVLFLSVLDEWIYFSCASGSACTYKNRMLNDVGIELASVIPCFNKSYDIFDLVRCIAPRPLLIVSAMKTNTRGMQTLLLNKLVHHMQNMGLRINYVIRDIVVVMN</sequence>
<dbReference type="SUPFAM" id="SSF53474">
    <property type="entry name" value="alpha/beta-Hydrolases"/>
    <property type="match status" value="1"/>
</dbReference>
<protein>
    <submittedName>
        <fullName evidence="1">Uncharacterized protein</fullName>
    </submittedName>
</protein>
<evidence type="ECO:0000313" key="1">
    <source>
        <dbReference type="EMBL" id="MBC8587744.1"/>
    </source>
</evidence>
<keyword evidence="2" id="KW-1185">Reference proteome</keyword>
<proteinExistence type="predicted"/>
<dbReference type="EMBL" id="JACRTG010000016">
    <property type="protein sequence ID" value="MBC8587744.1"/>
    <property type="molecule type" value="Genomic_DNA"/>
</dbReference>
<reference evidence="1" key="1">
    <citation type="submission" date="2020-08" db="EMBL/GenBank/DDBJ databases">
        <title>Genome public.</title>
        <authorList>
            <person name="Liu C."/>
            <person name="Sun Q."/>
        </authorList>
    </citation>
    <scope>NUCLEOTIDE SEQUENCE</scope>
    <source>
        <strain evidence="1">BX21</strain>
    </source>
</reference>
<name>A0A926IJ79_9FIRM</name>
<dbReference type="Gene3D" id="3.40.50.1820">
    <property type="entry name" value="alpha/beta hydrolase"/>
    <property type="match status" value="1"/>
</dbReference>
<dbReference type="InterPro" id="IPR029058">
    <property type="entry name" value="AB_hydrolase_fold"/>
</dbReference>
<accession>A0A926IJ79</accession>